<comment type="catalytic activity">
    <reaction evidence="7 8">
        <text>(6S)-NADPHX + ATP = ADP + phosphate + NADPH + H(+)</text>
        <dbReference type="Rhea" id="RHEA:32231"/>
        <dbReference type="ChEBI" id="CHEBI:15378"/>
        <dbReference type="ChEBI" id="CHEBI:30616"/>
        <dbReference type="ChEBI" id="CHEBI:43474"/>
        <dbReference type="ChEBI" id="CHEBI:57783"/>
        <dbReference type="ChEBI" id="CHEBI:64076"/>
        <dbReference type="ChEBI" id="CHEBI:456216"/>
        <dbReference type="EC" id="4.2.1.93"/>
    </reaction>
</comment>
<dbReference type="GO" id="GO:0005524">
    <property type="term" value="F:ATP binding"/>
    <property type="evidence" value="ECO:0007669"/>
    <property type="project" value="UniProtKB-KW"/>
</dbReference>
<feature type="binding site" evidence="8">
    <location>
        <begin position="215"/>
        <end position="219"/>
    </location>
    <ligand>
        <name>ATP</name>
        <dbReference type="ChEBI" id="CHEBI:30616"/>
    </ligand>
</feature>
<dbReference type="CDD" id="cd01171">
    <property type="entry name" value="YXKO-related"/>
    <property type="match status" value="1"/>
</dbReference>
<comment type="cofactor">
    <cofactor evidence="8">
        <name>Mg(2+)</name>
        <dbReference type="ChEBI" id="CHEBI:18420"/>
    </cofactor>
</comment>
<evidence type="ECO:0000256" key="7">
    <source>
        <dbReference type="ARBA" id="ARBA00047472"/>
    </source>
</evidence>
<dbReference type="Gene3D" id="3.40.1190.20">
    <property type="match status" value="1"/>
</dbReference>
<dbReference type="Pfam" id="PF01256">
    <property type="entry name" value="Carb_kinase"/>
    <property type="match status" value="1"/>
</dbReference>
<comment type="similarity">
    <text evidence="8">Belongs to the NnrD/CARKD family.</text>
</comment>
<evidence type="ECO:0000256" key="8">
    <source>
        <dbReference type="HAMAP-Rule" id="MF_03157"/>
    </source>
</evidence>
<feature type="binding site" evidence="8">
    <location>
        <position position="120"/>
    </location>
    <ligand>
        <name>(6S)-NADPHX</name>
        <dbReference type="ChEBI" id="CHEBI:64076"/>
    </ligand>
</feature>
<dbReference type="AlphaFoldDB" id="A0AAV1UV15"/>
<gene>
    <name evidence="10" type="ORF">PM001_LOCUS23824</name>
</gene>
<keyword evidence="2 8" id="KW-0547">Nucleotide-binding</keyword>
<dbReference type="GO" id="GO:0110051">
    <property type="term" value="P:metabolite repair"/>
    <property type="evidence" value="ECO:0007669"/>
    <property type="project" value="TreeGrafter"/>
</dbReference>
<evidence type="ECO:0000256" key="6">
    <source>
        <dbReference type="ARBA" id="ARBA00023239"/>
    </source>
</evidence>
<dbReference type="InterPro" id="IPR029056">
    <property type="entry name" value="Ribokinase-like"/>
</dbReference>
<dbReference type="PANTHER" id="PTHR12592">
    <property type="entry name" value="ATP-DEPENDENT (S)-NAD(P)H-HYDRATE DEHYDRATASE FAMILY MEMBER"/>
    <property type="match status" value="1"/>
</dbReference>
<protein>
    <recommendedName>
        <fullName evidence="8">ATP-dependent (S)-NAD(P)H-hydrate dehydratase</fullName>
        <ecNumber evidence="8">4.2.1.93</ecNumber>
    </recommendedName>
    <alternativeName>
        <fullName evidence="8">ATP-dependent NAD(P)HX dehydratase</fullName>
    </alternativeName>
</protein>
<feature type="binding site" evidence="8">
    <location>
        <begin position="173"/>
        <end position="179"/>
    </location>
    <ligand>
        <name>(6S)-NADPHX</name>
        <dbReference type="ChEBI" id="CHEBI:64076"/>
    </ligand>
</feature>
<comment type="function">
    <text evidence="8">Catalyzes the dehydration of the S-form of NAD(P)HX at the expense of ATP, which is converted to ADP. Together with NAD(P)HX epimerase, which catalyzes the epimerization of the S- and R-forms, the enzyme allows the repair of both epimers of NAD(P)HX, a damaged form of NAD(P)H that is a result of enzymatic or heat-dependent hydration.</text>
</comment>
<evidence type="ECO:0000313" key="10">
    <source>
        <dbReference type="EMBL" id="CAK7938674.1"/>
    </source>
</evidence>
<keyword evidence="1 8" id="KW-0597">Phosphoprotein</keyword>
<evidence type="ECO:0000256" key="4">
    <source>
        <dbReference type="ARBA" id="ARBA00022857"/>
    </source>
</evidence>
<comment type="caution">
    <text evidence="10">The sequence shown here is derived from an EMBL/GenBank/DDBJ whole genome shotgun (WGS) entry which is preliminary data.</text>
</comment>
<evidence type="ECO:0000259" key="9">
    <source>
        <dbReference type="PROSITE" id="PS51383"/>
    </source>
</evidence>
<keyword evidence="3 8" id="KW-0067">ATP-binding</keyword>
<evidence type="ECO:0000256" key="2">
    <source>
        <dbReference type="ARBA" id="ARBA00022741"/>
    </source>
</evidence>
<dbReference type="InterPro" id="IPR000631">
    <property type="entry name" value="CARKD"/>
</dbReference>
<dbReference type="NCBIfam" id="TIGR00196">
    <property type="entry name" value="yjeF_cterm"/>
    <property type="match status" value="1"/>
</dbReference>
<accession>A0AAV1UV15</accession>
<dbReference type="Proteomes" id="UP001162060">
    <property type="component" value="Unassembled WGS sequence"/>
</dbReference>
<dbReference type="GO" id="GO:0046496">
    <property type="term" value="P:nicotinamide nucleotide metabolic process"/>
    <property type="evidence" value="ECO:0007669"/>
    <property type="project" value="UniProtKB-UniRule"/>
</dbReference>
<reference evidence="10" key="1">
    <citation type="submission" date="2024-01" db="EMBL/GenBank/DDBJ databases">
        <authorList>
            <person name="Webb A."/>
        </authorList>
    </citation>
    <scope>NUCLEOTIDE SEQUENCE</scope>
    <source>
        <strain evidence="10">Pm1</strain>
    </source>
</reference>
<proteinExistence type="inferred from homology"/>
<dbReference type="FunFam" id="3.40.1190.20:FF:000023">
    <property type="entry name" value="ATP-dependent (S)-NAD(P)H-hydrate dehydratase"/>
    <property type="match status" value="1"/>
</dbReference>
<sequence>MSMLRSLVYRLIPQTAGHWHKGEQGRVGVVGGSFEYTGAPFYAGTSSLKTGADLCHVFCVEEAAVPIKCYSPELIVHPLLRSDASLAGVEKSRRFGVLSEAVERIAQVLPRLDVLVIGPGLGRDASVHEIARQIIGKAQEANVPLILDGDALYLVSQRPDTIKGYTNAILTPNAMEYARLCATTRLVPDVDIAKAAKIPPAELSKALGYPVVIRKGSVDTISDGTITVENKEHGCPRRCGGQGDIVAGSIATFVAWVKHAELADFEGNPLLLAVYGGSLVTRASSSIAFDEHQRSMTAPDVLHCIGKGFVKAFAH</sequence>
<dbReference type="EMBL" id="CAKLBY020000231">
    <property type="protein sequence ID" value="CAK7938674.1"/>
    <property type="molecule type" value="Genomic_DNA"/>
</dbReference>
<feature type="binding site" evidence="8">
    <location>
        <begin position="234"/>
        <end position="243"/>
    </location>
    <ligand>
        <name>ATP</name>
        <dbReference type="ChEBI" id="CHEBI:30616"/>
    </ligand>
</feature>
<feature type="binding site" evidence="8">
    <location>
        <position position="244"/>
    </location>
    <ligand>
        <name>(6S)-NADPHX</name>
        <dbReference type="ChEBI" id="CHEBI:64076"/>
    </ligand>
</feature>
<dbReference type="PANTHER" id="PTHR12592:SF0">
    <property type="entry name" value="ATP-DEPENDENT (S)-NAD(P)H-HYDRATE DEHYDRATASE"/>
    <property type="match status" value="1"/>
</dbReference>
<evidence type="ECO:0000313" key="11">
    <source>
        <dbReference type="Proteomes" id="UP001162060"/>
    </source>
</evidence>
<keyword evidence="4" id="KW-0521">NADP</keyword>
<comment type="catalytic activity">
    <reaction evidence="8">
        <text>(6S)-NADHX + ATP = ADP + phosphate + NADH + H(+)</text>
        <dbReference type="Rhea" id="RHEA:19017"/>
        <dbReference type="ChEBI" id="CHEBI:15378"/>
        <dbReference type="ChEBI" id="CHEBI:30616"/>
        <dbReference type="ChEBI" id="CHEBI:43474"/>
        <dbReference type="ChEBI" id="CHEBI:57945"/>
        <dbReference type="ChEBI" id="CHEBI:64074"/>
        <dbReference type="ChEBI" id="CHEBI:456216"/>
        <dbReference type="EC" id="4.2.1.93"/>
    </reaction>
</comment>
<dbReference type="PROSITE" id="PS51383">
    <property type="entry name" value="YJEF_C_3"/>
    <property type="match status" value="1"/>
</dbReference>
<keyword evidence="6 8" id="KW-0456">Lyase</keyword>
<dbReference type="GO" id="GO:0047453">
    <property type="term" value="F:ATP-dependent NAD(P)H-hydrate dehydratase activity"/>
    <property type="evidence" value="ECO:0007669"/>
    <property type="project" value="UniProtKB-UniRule"/>
</dbReference>
<name>A0AAV1UV15_9STRA</name>
<evidence type="ECO:0000256" key="1">
    <source>
        <dbReference type="ARBA" id="ARBA00022553"/>
    </source>
</evidence>
<dbReference type="EC" id="4.2.1.93" evidence="8"/>
<keyword evidence="5 8" id="KW-0520">NAD</keyword>
<organism evidence="10 11">
    <name type="scientific">Peronospora matthiolae</name>
    <dbReference type="NCBI Taxonomy" id="2874970"/>
    <lineage>
        <taxon>Eukaryota</taxon>
        <taxon>Sar</taxon>
        <taxon>Stramenopiles</taxon>
        <taxon>Oomycota</taxon>
        <taxon>Peronosporomycetes</taxon>
        <taxon>Peronosporales</taxon>
        <taxon>Peronosporaceae</taxon>
        <taxon>Peronospora</taxon>
    </lineage>
</organism>
<evidence type="ECO:0000256" key="5">
    <source>
        <dbReference type="ARBA" id="ARBA00023027"/>
    </source>
</evidence>
<evidence type="ECO:0000256" key="3">
    <source>
        <dbReference type="ARBA" id="ARBA00022840"/>
    </source>
</evidence>
<dbReference type="HAMAP" id="MF_01965">
    <property type="entry name" value="NADHX_dehydratase"/>
    <property type="match status" value="1"/>
</dbReference>
<dbReference type="SUPFAM" id="SSF53613">
    <property type="entry name" value="Ribokinase-like"/>
    <property type="match status" value="1"/>
</dbReference>
<feature type="domain" description="YjeF C-terminal" evidence="9">
    <location>
        <begin position="4"/>
        <end position="312"/>
    </location>
</feature>